<comment type="caution">
    <text evidence="10">The sequence shown here is derived from an EMBL/GenBank/DDBJ whole genome shotgun (WGS) entry which is preliminary data.</text>
</comment>
<feature type="compositionally biased region" description="Pro residues" evidence="8">
    <location>
        <begin position="193"/>
        <end position="210"/>
    </location>
</feature>
<dbReference type="GO" id="GO:0006355">
    <property type="term" value="P:regulation of DNA-templated transcription"/>
    <property type="evidence" value="ECO:0007669"/>
    <property type="project" value="InterPro"/>
</dbReference>
<feature type="compositionally biased region" description="Basic and acidic residues" evidence="8">
    <location>
        <begin position="311"/>
        <end position="322"/>
    </location>
</feature>
<dbReference type="InterPro" id="IPR034870">
    <property type="entry name" value="TET_fam"/>
</dbReference>
<evidence type="ECO:0000256" key="1">
    <source>
        <dbReference type="ARBA" id="ARBA00004123"/>
    </source>
</evidence>
<gene>
    <name evidence="10" type="ORF">RND81_06G159500</name>
</gene>
<evidence type="ECO:0000256" key="3">
    <source>
        <dbReference type="ARBA" id="ARBA00022771"/>
    </source>
</evidence>
<feature type="compositionally biased region" description="Basic and acidic residues" evidence="8">
    <location>
        <begin position="332"/>
        <end position="349"/>
    </location>
</feature>
<dbReference type="GO" id="GO:0005634">
    <property type="term" value="C:nucleus"/>
    <property type="evidence" value="ECO:0007669"/>
    <property type="project" value="UniProtKB-SubCell"/>
</dbReference>
<dbReference type="SUPFAM" id="SSF90209">
    <property type="entry name" value="Ran binding protein zinc finger-like"/>
    <property type="match status" value="1"/>
</dbReference>
<dbReference type="SMART" id="SM00547">
    <property type="entry name" value="ZnF_RBZ"/>
    <property type="match status" value="1"/>
</dbReference>
<feature type="region of interest" description="Disordered" evidence="8">
    <location>
        <begin position="178"/>
        <end position="359"/>
    </location>
</feature>
<evidence type="ECO:0000256" key="6">
    <source>
        <dbReference type="ARBA" id="ARBA00023242"/>
    </source>
</evidence>
<keyword evidence="6" id="KW-0539">Nucleus</keyword>
<feature type="compositionally biased region" description="Basic and acidic residues" evidence="8">
    <location>
        <begin position="244"/>
        <end position="296"/>
    </location>
</feature>
<dbReference type="PROSITE" id="PS01358">
    <property type="entry name" value="ZF_RANBP2_1"/>
    <property type="match status" value="1"/>
</dbReference>
<evidence type="ECO:0000256" key="7">
    <source>
        <dbReference type="PROSITE-ProRule" id="PRU00322"/>
    </source>
</evidence>
<sequence length="359" mass="40615">MGSRDETSPHQPHLSSLVVRPSDSGGGGGSDYEPGEVRHDAPPYSRSDRYSDEHGYRARTISVSPVRRREIDRRYSPELDHLDSPPRHRPFGGGREAPRSPGRYREYSGHHPRGRGGRSFGRGFDGPGYGHGRGAGRGGGVPRNNTNVRPREGDWFCSDPMCGNLNFARREHCNNCKRPRYAPAVSPRRGYGGPPPPMGPPRRFPGPPMDRFPGRFMDGYRSPPPRGWPRDGPRDFGPGGPPPPRHDGRFADHHLRRDRLDYPEDDFRDRGKFDRPPPSEWASRDHPRERGYERRPLSPPVSPPPSGARGRWADRELRERSRSPIRGGPPAKDFRKDPYMDRGRDERRGVGRGRMGNVY</sequence>
<dbReference type="FunFam" id="4.10.1060.10:FF:000017">
    <property type="entry name" value="FUS RNA-binding protein"/>
    <property type="match status" value="1"/>
</dbReference>
<organism evidence="10 11">
    <name type="scientific">Saponaria officinalis</name>
    <name type="common">Common soapwort</name>
    <name type="synonym">Lychnis saponaria</name>
    <dbReference type="NCBI Taxonomy" id="3572"/>
    <lineage>
        <taxon>Eukaryota</taxon>
        <taxon>Viridiplantae</taxon>
        <taxon>Streptophyta</taxon>
        <taxon>Embryophyta</taxon>
        <taxon>Tracheophyta</taxon>
        <taxon>Spermatophyta</taxon>
        <taxon>Magnoliopsida</taxon>
        <taxon>eudicotyledons</taxon>
        <taxon>Gunneridae</taxon>
        <taxon>Pentapetalae</taxon>
        <taxon>Caryophyllales</taxon>
        <taxon>Caryophyllaceae</taxon>
        <taxon>Caryophylleae</taxon>
        <taxon>Saponaria</taxon>
    </lineage>
</organism>
<evidence type="ECO:0000256" key="2">
    <source>
        <dbReference type="ARBA" id="ARBA00022723"/>
    </source>
</evidence>
<evidence type="ECO:0000256" key="8">
    <source>
        <dbReference type="SAM" id="MobiDB-lite"/>
    </source>
</evidence>
<keyword evidence="4" id="KW-0862">Zinc</keyword>
<feature type="compositionally biased region" description="Pro residues" evidence="8">
    <location>
        <begin position="297"/>
        <end position="306"/>
    </location>
</feature>
<dbReference type="InterPro" id="IPR036443">
    <property type="entry name" value="Znf_RanBP2_sf"/>
</dbReference>
<accession>A0AAW1KC55</accession>
<protein>
    <recommendedName>
        <fullName evidence="9">RanBP2-type domain-containing protein</fullName>
    </recommendedName>
</protein>
<feature type="compositionally biased region" description="Basic and acidic residues" evidence="8">
    <location>
        <begin position="67"/>
        <end position="86"/>
    </location>
</feature>
<proteinExistence type="predicted"/>
<comment type="subcellular location">
    <subcellularLocation>
        <location evidence="1">Nucleus</location>
    </subcellularLocation>
</comment>
<reference evidence="10" key="1">
    <citation type="submission" date="2024-03" db="EMBL/GenBank/DDBJ databases">
        <title>WGS assembly of Saponaria officinalis var. Norfolk2.</title>
        <authorList>
            <person name="Jenkins J."/>
            <person name="Shu S."/>
            <person name="Grimwood J."/>
            <person name="Barry K."/>
            <person name="Goodstein D."/>
            <person name="Schmutz J."/>
            <person name="Leebens-Mack J."/>
            <person name="Osbourn A."/>
        </authorList>
    </citation>
    <scope>NUCLEOTIDE SEQUENCE [LARGE SCALE GENOMIC DNA]</scope>
    <source>
        <strain evidence="10">JIC</strain>
    </source>
</reference>
<evidence type="ECO:0000259" key="9">
    <source>
        <dbReference type="PROSITE" id="PS50199"/>
    </source>
</evidence>
<feature type="region of interest" description="Disordered" evidence="8">
    <location>
        <begin position="1"/>
        <end position="155"/>
    </location>
</feature>
<dbReference type="GO" id="GO:0003723">
    <property type="term" value="F:RNA binding"/>
    <property type="evidence" value="ECO:0007669"/>
    <property type="project" value="UniProtKB-KW"/>
</dbReference>
<dbReference type="Gene3D" id="4.10.1060.10">
    <property type="entry name" value="Zinc finger, RanBP2-type"/>
    <property type="match status" value="1"/>
</dbReference>
<dbReference type="PANTHER" id="PTHR23238">
    <property type="entry name" value="RNA BINDING PROTEIN"/>
    <property type="match status" value="1"/>
</dbReference>
<feature type="compositionally biased region" description="Basic and acidic residues" evidence="8">
    <location>
        <begin position="35"/>
        <end position="56"/>
    </location>
</feature>
<dbReference type="PROSITE" id="PS50199">
    <property type="entry name" value="ZF_RANBP2_2"/>
    <property type="match status" value="1"/>
</dbReference>
<evidence type="ECO:0000256" key="5">
    <source>
        <dbReference type="ARBA" id="ARBA00022884"/>
    </source>
</evidence>
<feature type="compositionally biased region" description="Gly residues" evidence="8">
    <location>
        <begin position="117"/>
        <end position="141"/>
    </location>
</feature>
<dbReference type="AlphaFoldDB" id="A0AAW1KC55"/>
<keyword evidence="2" id="KW-0479">Metal-binding</keyword>
<dbReference type="GO" id="GO:0008270">
    <property type="term" value="F:zinc ion binding"/>
    <property type="evidence" value="ECO:0007669"/>
    <property type="project" value="UniProtKB-KW"/>
</dbReference>
<keyword evidence="3 7" id="KW-0863">Zinc-finger</keyword>
<name>A0AAW1KC55_SAPOF</name>
<evidence type="ECO:0000313" key="11">
    <source>
        <dbReference type="Proteomes" id="UP001443914"/>
    </source>
</evidence>
<dbReference type="Proteomes" id="UP001443914">
    <property type="component" value="Unassembled WGS sequence"/>
</dbReference>
<keyword evidence="11" id="KW-1185">Reference proteome</keyword>
<keyword evidence="5" id="KW-0694">RNA-binding</keyword>
<feature type="domain" description="RanBP2-type" evidence="9">
    <location>
        <begin position="151"/>
        <end position="182"/>
    </location>
</feature>
<dbReference type="InterPro" id="IPR001876">
    <property type="entry name" value="Znf_RanBP2"/>
</dbReference>
<dbReference type="EMBL" id="JBDFQZ010000006">
    <property type="protein sequence ID" value="KAK9715357.1"/>
    <property type="molecule type" value="Genomic_DNA"/>
</dbReference>
<evidence type="ECO:0000256" key="4">
    <source>
        <dbReference type="ARBA" id="ARBA00022833"/>
    </source>
</evidence>
<evidence type="ECO:0000313" key="10">
    <source>
        <dbReference type="EMBL" id="KAK9715357.1"/>
    </source>
</evidence>